<evidence type="ECO:0000256" key="1">
    <source>
        <dbReference type="ARBA" id="ARBA00004123"/>
    </source>
</evidence>
<dbReference type="PROSITE" id="PS00028">
    <property type="entry name" value="ZINC_FINGER_C2H2_1"/>
    <property type="match status" value="1"/>
</dbReference>
<sequence>MSSSLISTVFSMGVPEAIEGGPPASPLKKRVRTLTGRSAFLCITKHAREETHQQETDQGREEATSKGSGEESVIEFYAQAVFCWYCEREFEDAKVLLQHQKAKHFRCPHCPRRLNTAGGLAVHIDQVHKLPTDRIENAMPGRDTFDVEIYGMEGVPANDLADWKRRKAEAMGIEPESQKRKRPKIYLGVISPEELRSQLQQHRALMNGISAGILSRPVGPPFAGLPSSIPTSAPSVPPPGLFTTSSAPIPPPPGFPMMPPHGGLPFPPPGMALPPMPHGMLPPGMPFPPPPGMLPPPGMPPPPGMLPLPGLGMMPGAPPFAPPGAPPLSTPLAPPSGSQTATPGEAASGSVIPSTPLQPYKIVTSQVTLKPGQVLVYGDNEVSLEEKRARQPRYQAPIAIPDMRRHPTGVRSAEISPLMELDGLMHAFLLAGFTLCSLILKARRSTYPPHRPFPHKKTTKLHTSTLATLSSLRKKRDRTKTYCTV</sequence>
<evidence type="ECO:0000256" key="3">
    <source>
        <dbReference type="ARBA" id="ARBA00022771"/>
    </source>
</evidence>
<protein>
    <recommendedName>
        <fullName evidence="7">C2H2-type domain-containing protein</fullName>
    </recommendedName>
</protein>
<dbReference type="SMART" id="SM00355">
    <property type="entry name" value="ZnF_C2H2"/>
    <property type="match status" value="2"/>
</dbReference>
<evidence type="ECO:0000313" key="9">
    <source>
        <dbReference type="Proteomes" id="UP000037035"/>
    </source>
</evidence>
<evidence type="ECO:0000256" key="6">
    <source>
        <dbReference type="SAM" id="MobiDB-lite"/>
    </source>
</evidence>
<dbReference type="OrthoDB" id="1306014at2759"/>
<feature type="compositionally biased region" description="Pro residues" evidence="6">
    <location>
        <begin position="318"/>
        <end position="334"/>
    </location>
</feature>
<dbReference type="VEuPathDB" id="FungiDB:VP01_681g3"/>
<name>A0A0L6UGM4_9BASI</name>
<dbReference type="AlphaFoldDB" id="A0A0L6UGM4"/>
<evidence type="ECO:0000259" key="7">
    <source>
        <dbReference type="PROSITE" id="PS00028"/>
    </source>
</evidence>
<feature type="domain" description="C2H2-type" evidence="7">
    <location>
        <begin position="107"/>
        <end position="128"/>
    </location>
</feature>
<proteinExistence type="predicted"/>
<keyword evidence="3" id="KW-0863">Zinc-finger</keyword>
<gene>
    <name evidence="8" type="ORF">VP01_681g3</name>
</gene>
<dbReference type="GO" id="GO:0005634">
    <property type="term" value="C:nucleus"/>
    <property type="evidence" value="ECO:0007669"/>
    <property type="project" value="UniProtKB-SubCell"/>
</dbReference>
<reference evidence="8 9" key="1">
    <citation type="submission" date="2015-08" db="EMBL/GenBank/DDBJ databases">
        <title>Next Generation Sequencing and Analysis of the Genome of Puccinia sorghi L Schw, the Causal Agent of Maize Common Rust.</title>
        <authorList>
            <person name="Rochi L."/>
            <person name="Burguener G."/>
            <person name="Darino M."/>
            <person name="Turjanski A."/>
            <person name="Kreff E."/>
            <person name="Dieguez M.J."/>
            <person name="Sacco F."/>
        </authorList>
    </citation>
    <scope>NUCLEOTIDE SEQUENCE [LARGE SCALE GENOMIC DNA]</scope>
    <source>
        <strain evidence="8 9">RO10H11247</strain>
    </source>
</reference>
<evidence type="ECO:0000256" key="2">
    <source>
        <dbReference type="ARBA" id="ARBA00022723"/>
    </source>
</evidence>
<dbReference type="CDD" id="cd20908">
    <property type="entry name" value="SUF4-like"/>
    <property type="match status" value="1"/>
</dbReference>
<evidence type="ECO:0000256" key="4">
    <source>
        <dbReference type="ARBA" id="ARBA00022833"/>
    </source>
</evidence>
<dbReference type="Proteomes" id="UP000037035">
    <property type="component" value="Unassembled WGS sequence"/>
</dbReference>
<dbReference type="EMBL" id="LAVV01012183">
    <property type="protein sequence ID" value="KNZ46935.1"/>
    <property type="molecule type" value="Genomic_DNA"/>
</dbReference>
<comment type="subcellular location">
    <subcellularLocation>
        <location evidence="1">Nucleus</location>
    </subcellularLocation>
</comment>
<keyword evidence="5" id="KW-0539">Nucleus</keyword>
<dbReference type="PANTHER" id="PTHR23215:SF0">
    <property type="entry name" value="BUB3-INTERACTING AND GLEBS MOTIF-CONTAINING PROTEIN ZNF207"/>
    <property type="match status" value="1"/>
</dbReference>
<keyword evidence="2" id="KW-0479">Metal-binding</keyword>
<organism evidence="8 9">
    <name type="scientific">Puccinia sorghi</name>
    <dbReference type="NCBI Taxonomy" id="27349"/>
    <lineage>
        <taxon>Eukaryota</taxon>
        <taxon>Fungi</taxon>
        <taxon>Dikarya</taxon>
        <taxon>Basidiomycota</taxon>
        <taxon>Pucciniomycotina</taxon>
        <taxon>Pucciniomycetes</taxon>
        <taxon>Pucciniales</taxon>
        <taxon>Pucciniaceae</taxon>
        <taxon>Puccinia</taxon>
    </lineage>
</organism>
<dbReference type="GO" id="GO:0008270">
    <property type="term" value="F:zinc ion binding"/>
    <property type="evidence" value="ECO:0007669"/>
    <property type="project" value="UniProtKB-KW"/>
</dbReference>
<evidence type="ECO:0000256" key="5">
    <source>
        <dbReference type="ARBA" id="ARBA00023242"/>
    </source>
</evidence>
<keyword evidence="4" id="KW-0862">Zinc</keyword>
<dbReference type="Gene3D" id="3.30.160.60">
    <property type="entry name" value="Classic Zinc Finger"/>
    <property type="match status" value="1"/>
</dbReference>
<accession>A0A0L6UGM4</accession>
<dbReference type="PANTHER" id="PTHR23215">
    <property type="entry name" value="ZINC FINGER PROTEIN 207"/>
    <property type="match status" value="1"/>
</dbReference>
<comment type="caution">
    <text evidence="8">The sequence shown here is derived from an EMBL/GenBank/DDBJ whole genome shotgun (WGS) entry which is preliminary data.</text>
</comment>
<keyword evidence="9" id="KW-1185">Reference proteome</keyword>
<feature type="compositionally biased region" description="Basic and acidic residues" evidence="6">
    <location>
        <begin position="46"/>
        <end position="64"/>
    </location>
</feature>
<feature type="region of interest" description="Disordered" evidence="6">
    <location>
        <begin position="318"/>
        <end position="352"/>
    </location>
</feature>
<dbReference type="STRING" id="27349.A0A0L6UGM4"/>
<evidence type="ECO:0000313" key="8">
    <source>
        <dbReference type="EMBL" id="KNZ46935.1"/>
    </source>
</evidence>
<feature type="region of interest" description="Disordered" evidence="6">
    <location>
        <begin position="46"/>
        <end position="69"/>
    </location>
</feature>
<dbReference type="InterPro" id="IPR013087">
    <property type="entry name" value="Znf_C2H2_type"/>
</dbReference>